<reference evidence="3" key="1">
    <citation type="submission" date="2018-05" db="EMBL/GenBank/DDBJ databases">
        <authorList>
            <person name="Lanie J.A."/>
            <person name="Ng W.-L."/>
            <person name="Kazmierczak K.M."/>
            <person name="Andrzejewski T.M."/>
            <person name="Davidsen T.M."/>
            <person name="Wayne K.J."/>
            <person name="Tettelin H."/>
            <person name="Glass J.I."/>
            <person name="Rusch D."/>
            <person name="Podicherti R."/>
            <person name="Tsui H.-C.T."/>
            <person name="Winkler M.E."/>
        </authorList>
    </citation>
    <scope>NUCLEOTIDE SEQUENCE</scope>
</reference>
<evidence type="ECO:0000256" key="2">
    <source>
        <dbReference type="SAM" id="Phobius"/>
    </source>
</evidence>
<evidence type="ECO:0000256" key="1">
    <source>
        <dbReference type="SAM" id="MobiDB-lite"/>
    </source>
</evidence>
<dbReference type="Gene3D" id="1.10.1130.10">
    <property type="entry name" value="Flavocytochrome C3, Chain A"/>
    <property type="match status" value="1"/>
</dbReference>
<accession>A0A382GRL7</accession>
<dbReference type="AlphaFoldDB" id="A0A382GRL7"/>
<dbReference type="EMBL" id="UINC01057030">
    <property type="protein sequence ID" value="SVB77760.1"/>
    <property type="molecule type" value="Genomic_DNA"/>
</dbReference>
<feature type="compositionally biased region" description="Polar residues" evidence="1">
    <location>
        <begin position="198"/>
        <end position="211"/>
    </location>
</feature>
<gene>
    <name evidence="3" type="ORF">METZ01_LOCUS230614</name>
</gene>
<protein>
    <recommendedName>
        <fullName evidence="4">Cytochrome c-552/4 domain-containing protein</fullName>
    </recommendedName>
</protein>
<feature type="region of interest" description="Disordered" evidence="1">
    <location>
        <begin position="198"/>
        <end position="222"/>
    </location>
</feature>
<feature type="transmembrane region" description="Helical" evidence="2">
    <location>
        <begin position="12"/>
        <end position="33"/>
    </location>
</feature>
<sequence>MRHFSSSNSVKSSYSIVFVVCAVLSIGVGLLWIPNLDEDLSEALPGQTMGQGFTTSATCQSCHPDQYDSWHRSYHRTMTQAATPSTVLGRFNDVVLEDRGYTWRLERRGDEFWVEMPDPLWFNEPAEVMRRLREDWPESPPRFQARVVMTTGSHHLQNYWIRRPDAVQGALGPDSGALVQVPWVWLIHEGKWIPNQDSFLRPPSSNVQGATPGTRPARSATQ</sequence>
<organism evidence="3">
    <name type="scientific">marine metagenome</name>
    <dbReference type="NCBI Taxonomy" id="408172"/>
    <lineage>
        <taxon>unclassified sequences</taxon>
        <taxon>metagenomes</taxon>
        <taxon>ecological metagenomes</taxon>
    </lineage>
</organism>
<dbReference type="InterPro" id="IPR036280">
    <property type="entry name" value="Multihaem_cyt_sf"/>
</dbReference>
<dbReference type="SUPFAM" id="SSF48695">
    <property type="entry name" value="Multiheme cytochromes"/>
    <property type="match status" value="1"/>
</dbReference>
<evidence type="ECO:0000313" key="3">
    <source>
        <dbReference type="EMBL" id="SVB77760.1"/>
    </source>
</evidence>
<evidence type="ECO:0008006" key="4">
    <source>
        <dbReference type="Google" id="ProtNLM"/>
    </source>
</evidence>
<keyword evidence="2" id="KW-1133">Transmembrane helix</keyword>
<keyword evidence="2" id="KW-0812">Transmembrane</keyword>
<keyword evidence="2" id="KW-0472">Membrane</keyword>
<proteinExistence type="predicted"/>
<name>A0A382GRL7_9ZZZZ</name>